<dbReference type="AlphaFoldDB" id="Q173U2"/>
<gene>
    <name evidence="2" type="ORF">AaeL_AAEL006997</name>
</gene>
<proteinExistence type="predicted"/>
<dbReference type="Proteomes" id="UP000682892">
    <property type="component" value="Unassembled WGS sequence"/>
</dbReference>
<name>Q173U2_AEDAE</name>
<evidence type="ECO:0000313" key="2">
    <source>
        <dbReference type="EMBL" id="EAT41355.1"/>
    </source>
</evidence>
<sequence>MVTATHSSNFFFTLERILIVLLSIHTQIVPPCPLPRPFLHPPHHHLVPPSVHAVDWSLPNYEPFFCGQLAPSSDRIVHLRTYRTQRDAHRYGYDECEPAVSYCADKSYRNSCICMDGFPREPAGGTCAPSMFRRLCHTCYICMASLWYEPYRGALSELST</sequence>
<keyword evidence="1" id="KW-0732">Signal</keyword>
<feature type="signal peptide" evidence="1">
    <location>
        <begin position="1"/>
        <end position="26"/>
    </location>
</feature>
<reference evidence="2" key="1">
    <citation type="submission" date="2005-10" db="EMBL/GenBank/DDBJ databases">
        <authorList>
            <person name="Loftus B.J."/>
            <person name="Nene V.M."/>
            <person name="Hannick L.I."/>
            <person name="Bidwell S."/>
            <person name="Haas B."/>
            <person name="Amedeo P."/>
            <person name="Orvis J."/>
            <person name="Wortman J.R."/>
            <person name="White O.R."/>
            <person name="Salzberg S."/>
            <person name="Shumway M."/>
            <person name="Koo H."/>
            <person name="Zhao Y."/>
            <person name="Holmes M."/>
            <person name="Miller J."/>
            <person name="Schatz M."/>
            <person name="Pop M."/>
            <person name="Pai G."/>
            <person name="Utterback T."/>
            <person name="Rogers Y.-H."/>
            <person name="Kravitz S."/>
            <person name="Fraser C.M."/>
        </authorList>
    </citation>
    <scope>NUCLEOTIDE SEQUENCE</scope>
    <source>
        <strain evidence="2">Liverpool</strain>
    </source>
</reference>
<reference evidence="2" key="2">
    <citation type="journal article" date="2007" name="Science">
        <title>Genome sequence of Aedes aegypti, a major arbovirus vector.</title>
        <authorList>
            <person name="Nene V."/>
            <person name="Wortman J.R."/>
            <person name="Lawson D."/>
            <person name="Haas B."/>
            <person name="Kodira C."/>
            <person name="Tu Z.J."/>
            <person name="Loftus B."/>
            <person name="Xi Z."/>
            <person name="Megy K."/>
            <person name="Grabherr M."/>
            <person name="Ren Q."/>
            <person name="Zdobnov E.M."/>
            <person name="Lobo N.F."/>
            <person name="Campbell K.S."/>
            <person name="Brown S.E."/>
            <person name="Bonaldo M.F."/>
            <person name="Zhu J."/>
            <person name="Sinkins S.P."/>
            <person name="Hogenkamp D.G."/>
            <person name="Amedeo P."/>
            <person name="Arensburger P."/>
            <person name="Atkinson P.W."/>
            <person name="Bidwell S."/>
            <person name="Biedler J."/>
            <person name="Birney E."/>
            <person name="Bruggner R.V."/>
            <person name="Costas J."/>
            <person name="Coy M.R."/>
            <person name="Crabtree J."/>
            <person name="Crawford M."/>
            <person name="Debruyn B."/>
            <person name="Decaprio D."/>
            <person name="Eiglmeier K."/>
            <person name="Eisenstadt E."/>
            <person name="El-Dorry H."/>
            <person name="Gelbart W.M."/>
            <person name="Gomes S.L."/>
            <person name="Hammond M."/>
            <person name="Hannick L.I."/>
            <person name="Hogan J.R."/>
            <person name="Holmes M.H."/>
            <person name="Jaffe D."/>
            <person name="Johnston J.S."/>
            <person name="Kennedy R.C."/>
            <person name="Koo H."/>
            <person name="Kravitz S."/>
            <person name="Kriventseva E.V."/>
            <person name="Kulp D."/>
            <person name="Labutti K."/>
            <person name="Lee E."/>
            <person name="Li S."/>
            <person name="Lovin D.D."/>
            <person name="Mao C."/>
            <person name="Mauceli E."/>
            <person name="Menck C.F."/>
            <person name="Miller J.R."/>
            <person name="Montgomery P."/>
            <person name="Mori A."/>
            <person name="Nascimento A.L."/>
            <person name="Naveira H.F."/>
            <person name="Nusbaum C."/>
            <person name="O'leary S."/>
            <person name="Orvis J."/>
            <person name="Pertea M."/>
            <person name="Quesneville H."/>
            <person name="Reidenbach K.R."/>
            <person name="Rogers Y.H."/>
            <person name="Roth C.W."/>
            <person name="Schneider J.R."/>
            <person name="Schatz M."/>
            <person name="Shumway M."/>
            <person name="Stanke M."/>
            <person name="Stinson E.O."/>
            <person name="Tubio J.M."/>
            <person name="Vanzee J.P."/>
            <person name="Verjovski-Almeida S."/>
            <person name="Werner D."/>
            <person name="White O."/>
            <person name="Wyder S."/>
            <person name="Zeng Q."/>
            <person name="Zhao Q."/>
            <person name="Zhao Y."/>
            <person name="Hill C.A."/>
            <person name="Raikhel A.S."/>
            <person name="Soares M.B."/>
            <person name="Knudson D.L."/>
            <person name="Lee N.H."/>
            <person name="Galagan J."/>
            <person name="Salzberg S.L."/>
            <person name="Paulsen I.T."/>
            <person name="Dimopoulos G."/>
            <person name="Collins F.H."/>
            <person name="Birren B."/>
            <person name="Fraser-Liggett C.M."/>
            <person name="Severson D.W."/>
        </authorList>
    </citation>
    <scope>NUCLEOTIDE SEQUENCE [LARGE SCALE GENOMIC DNA]</scope>
    <source>
        <strain evidence="2">Liverpool</strain>
    </source>
</reference>
<feature type="chain" id="PRO_5014307669" evidence="1">
    <location>
        <begin position="27"/>
        <end position="160"/>
    </location>
</feature>
<reference evidence="2" key="3">
    <citation type="submission" date="2012-09" db="EMBL/GenBank/DDBJ databases">
        <authorList>
            <consortium name="VectorBase"/>
        </authorList>
    </citation>
    <scope>NUCLEOTIDE SEQUENCE</scope>
    <source>
        <strain evidence="2">Liverpool</strain>
    </source>
</reference>
<protein>
    <submittedName>
        <fullName evidence="2">AAEL006997-PA</fullName>
    </submittedName>
</protein>
<accession>Q173U2</accession>
<evidence type="ECO:0000256" key="1">
    <source>
        <dbReference type="SAM" id="SignalP"/>
    </source>
</evidence>
<organism evidence="2 3">
    <name type="scientific">Aedes aegypti</name>
    <name type="common">Yellowfever mosquito</name>
    <name type="synonym">Culex aegypti</name>
    <dbReference type="NCBI Taxonomy" id="7159"/>
    <lineage>
        <taxon>Eukaryota</taxon>
        <taxon>Metazoa</taxon>
        <taxon>Ecdysozoa</taxon>
        <taxon>Arthropoda</taxon>
        <taxon>Hexapoda</taxon>
        <taxon>Insecta</taxon>
        <taxon>Pterygota</taxon>
        <taxon>Neoptera</taxon>
        <taxon>Endopterygota</taxon>
        <taxon>Diptera</taxon>
        <taxon>Nematocera</taxon>
        <taxon>Culicoidea</taxon>
        <taxon>Culicidae</taxon>
        <taxon>Culicinae</taxon>
        <taxon>Aedini</taxon>
        <taxon>Aedes</taxon>
        <taxon>Stegomyia</taxon>
    </lineage>
</organism>
<dbReference type="PaxDb" id="7159-AAEL006997-PA"/>
<dbReference type="HOGENOM" id="CLU_1653569_0_0_1"/>
<evidence type="ECO:0000313" key="3">
    <source>
        <dbReference type="Proteomes" id="UP000682892"/>
    </source>
</evidence>
<dbReference type="EMBL" id="CH477416">
    <property type="protein sequence ID" value="EAT41355.1"/>
    <property type="molecule type" value="Genomic_DNA"/>
</dbReference>